<dbReference type="InterPro" id="IPR027417">
    <property type="entry name" value="P-loop_NTPase"/>
</dbReference>
<accession>A0ABV7TB16</accession>
<dbReference type="EMBL" id="JBHRXI010000001">
    <property type="protein sequence ID" value="MFC3612456.1"/>
    <property type="molecule type" value="Genomic_DNA"/>
</dbReference>
<sequence>MVLHIGTHKTATTMIQQKFWTNSPLLSERGVIYPRLDNNHGHHGLTAPWSPVEAVDPGFLLAGGAVEAFGALARRYAGEDVTVFLSSEEFSRSGPNNGVDYGELRGYLSDFDEVQVVCVLRPQWQFMQSVYVELSKVMAPPEPARFIITSQKKGVFAGLWGDYNLLLDRLEGAFGAENVTFLDYETCTEGVGGVVGAMLDVLGLDPTDDGLRDMCLGASNVSAPALACWVANQLTAPDVASDWLVDHAQRALKAEFGEPLSTCVFSRDEMYSLQKWCQPLNDKLQRRRQAVQPGFQMAPLAPTGVNLFREDVSAAFWLRMARIGFGLLMGRPEAEQGLSRPTFNTVQ</sequence>
<comment type="caution">
    <text evidence="1">The sequence shown here is derived from an EMBL/GenBank/DDBJ whole genome shotgun (WGS) entry which is preliminary data.</text>
</comment>
<protein>
    <submittedName>
        <fullName evidence="1">Uncharacterized protein</fullName>
    </submittedName>
</protein>
<dbReference type="Gene3D" id="3.40.50.300">
    <property type="entry name" value="P-loop containing nucleotide triphosphate hydrolases"/>
    <property type="match status" value="1"/>
</dbReference>
<proteinExistence type="predicted"/>
<dbReference type="Proteomes" id="UP001595629">
    <property type="component" value="Unassembled WGS sequence"/>
</dbReference>
<evidence type="ECO:0000313" key="1">
    <source>
        <dbReference type="EMBL" id="MFC3612456.1"/>
    </source>
</evidence>
<keyword evidence="2" id="KW-1185">Reference proteome</keyword>
<organism evidence="1 2">
    <name type="scientific">Lutimaribacter marinistellae</name>
    <dbReference type="NCBI Taxonomy" id="1820329"/>
    <lineage>
        <taxon>Bacteria</taxon>
        <taxon>Pseudomonadati</taxon>
        <taxon>Pseudomonadota</taxon>
        <taxon>Alphaproteobacteria</taxon>
        <taxon>Rhodobacterales</taxon>
        <taxon>Roseobacteraceae</taxon>
        <taxon>Lutimaribacter</taxon>
    </lineage>
</organism>
<dbReference type="RefSeq" id="WP_386733639.1">
    <property type="nucleotide sequence ID" value="NZ_JBHRXI010000001.1"/>
</dbReference>
<dbReference type="SUPFAM" id="SSF52540">
    <property type="entry name" value="P-loop containing nucleoside triphosphate hydrolases"/>
    <property type="match status" value="1"/>
</dbReference>
<name>A0ABV7TB16_9RHOB</name>
<reference evidence="2" key="1">
    <citation type="journal article" date="2019" name="Int. J. Syst. Evol. Microbiol.">
        <title>The Global Catalogue of Microorganisms (GCM) 10K type strain sequencing project: providing services to taxonomists for standard genome sequencing and annotation.</title>
        <authorList>
            <consortium name="The Broad Institute Genomics Platform"/>
            <consortium name="The Broad Institute Genome Sequencing Center for Infectious Disease"/>
            <person name="Wu L."/>
            <person name="Ma J."/>
        </authorList>
    </citation>
    <scope>NUCLEOTIDE SEQUENCE [LARGE SCALE GENOMIC DNA]</scope>
    <source>
        <strain evidence="2">KCTC 42911</strain>
    </source>
</reference>
<gene>
    <name evidence="1" type="ORF">ACFORG_01675</name>
</gene>
<evidence type="ECO:0000313" key="2">
    <source>
        <dbReference type="Proteomes" id="UP001595629"/>
    </source>
</evidence>